<keyword evidence="5" id="KW-0349">Heme</keyword>
<comment type="subcellular location">
    <subcellularLocation>
        <location evidence="2">Cell membrane</location>
        <topology evidence="2">Multi-pass membrane protein</topology>
    </subcellularLocation>
</comment>
<dbReference type="RefSeq" id="WP_183754361.1">
    <property type="nucleotide sequence ID" value="NZ_JACICC010000009.1"/>
</dbReference>
<organism evidence="15 16">
    <name type="scientific">Pseudochelatococcus contaminans</name>
    <dbReference type="NCBI Taxonomy" id="1538103"/>
    <lineage>
        <taxon>Bacteria</taxon>
        <taxon>Pseudomonadati</taxon>
        <taxon>Pseudomonadota</taxon>
        <taxon>Alphaproteobacteria</taxon>
        <taxon>Hyphomicrobiales</taxon>
        <taxon>Chelatococcaceae</taxon>
        <taxon>Pseudochelatococcus</taxon>
    </lineage>
</organism>
<evidence type="ECO:0000256" key="5">
    <source>
        <dbReference type="ARBA" id="ARBA00022617"/>
    </source>
</evidence>
<evidence type="ECO:0000256" key="3">
    <source>
        <dbReference type="ARBA" id="ARBA00022448"/>
    </source>
</evidence>
<dbReference type="InterPro" id="IPR016174">
    <property type="entry name" value="Di-haem_cyt_TM"/>
</dbReference>
<dbReference type="Pfam" id="PF01292">
    <property type="entry name" value="Ni_hydr_CYTB"/>
    <property type="match status" value="1"/>
</dbReference>
<dbReference type="AlphaFoldDB" id="A0A7W5Z693"/>
<evidence type="ECO:0000259" key="14">
    <source>
        <dbReference type="Pfam" id="PF01292"/>
    </source>
</evidence>
<evidence type="ECO:0000313" key="16">
    <source>
        <dbReference type="Proteomes" id="UP000537592"/>
    </source>
</evidence>
<evidence type="ECO:0000256" key="12">
    <source>
        <dbReference type="ARBA" id="ARBA00037975"/>
    </source>
</evidence>
<keyword evidence="11 13" id="KW-0472">Membrane</keyword>
<feature type="transmembrane region" description="Helical" evidence="13">
    <location>
        <begin position="99"/>
        <end position="119"/>
    </location>
</feature>
<reference evidence="15 16" key="1">
    <citation type="submission" date="2020-08" db="EMBL/GenBank/DDBJ databases">
        <title>Genomic Encyclopedia of Type Strains, Phase IV (KMG-IV): sequencing the most valuable type-strain genomes for metagenomic binning, comparative biology and taxonomic classification.</title>
        <authorList>
            <person name="Goeker M."/>
        </authorList>
    </citation>
    <scope>NUCLEOTIDE SEQUENCE [LARGE SCALE GENOMIC DNA]</scope>
    <source>
        <strain evidence="15 16">DSM 28760</strain>
    </source>
</reference>
<evidence type="ECO:0000256" key="6">
    <source>
        <dbReference type="ARBA" id="ARBA00022692"/>
    </source>
</evidence>
<dbReference type="GO" id="GO:0005886">
    <property type="term" value="C:plasma membrane"/>
    <property type="evidence" value="ECO:0007669"/>
    <property type="project" value="UniProtKB-SubCell"/>
</dbReference>
<gene>
    <name evidence="15" type="ORF">FHS81_003050</name>
</gene>
<keyword evidence="3" id="KW-0813">Transport</keyword>
<evidence type="ECO:0000313" key="15">
    <source>
        <dbReference type="EMBL" id="MBB3810940.1"/>
    </source>
</evidence>
<feature type="domain" description="Cytochrome b561 bacterial/Ni-hydrogenase" evidence="14">
    <location>
        <begin position="9"/>
        <end position="160"/>
    </location>
</feature>
<keyword evidence="7" id="KW-0479">Metal-binding</keyword>
<feature type="transmembrane region" description="Helical" evidence="13">
    <location>
        <begin position="57"/>
        <end position="78"/>
    </location>
</feature>
<dbReference type="Gene3D" id="1.20.950.20">
    <property type="entry name" value="Transmembrane di-heme cytochromes, Chain C"/>
    <property type="match status" value="1"/>
</dbReference>
<feature type="transmembrane region" description="Helical" evidence="13">
    <location>
        <begin position="131"/>
        <end position="151"/>
    </location>
</feature>
<dbReference type="PANTHER" id="PTHR30529">
    <property type="entry name" value="CYTOCHROME B561"/>
    <property type="match status" value="1"/>
</dbReference>
<dbReference type="SUPFAM" id="SSF81342">
    <property type="entry name" value="Transmembrane di-heme cytochromes"/>
    <property type="match status" value="1"/>
</dbReference>
<evidence type="ECO:0000256" key="2">
    <source>
        <dbReference type="ARBA" id="ARBA00004651"/>
    </source>
</evidence>
<comment type="caution">
    <text evidence="15">The sequence shown here is derived from an EMBL/GenBank/DDBJ whole genome shotgun (WGS) entry which is preliminary data.</text>
</comment>
<evidence type="ECO:0000256" key="7">
    <source>
        <dbReference type="ARBA" id="ARBA00022723"/>
    </source>
</evidence>
<dbReference type="InterPro" id="IPR052168">
    <property type="entry name" value="Cytochrome_b561_oxidase"/>
</dbReference>
<keyword evidence="8" id="KW-0249">Electron transport</keyword>
<protein>
    <submittedName>
        <fullName evidence="15">Cytochrome b561</fullName>
    </submittedName>
</protein>
<feature type="transmembrane region" description="Helical" evidence="13">
    <location>
        <begin position="12"/>
        <end position="30"/>
    </location>
</feature>
<evidence type="ECO:0000256" key="1">
    <source>
        <dbReference type="ARBA" id="ARBA00001970"/>
    </source>
</evidence>
<dbReference type="GO" id="GO:0046872">
    <property type="term" value="F:metal ion binding"/>
    <property type="evidence" value="ECO:0007669"/>
    <property type="project" value="UniProtKB-KW"/>
</dbReference>
<keyword evidence="4" id="KW-1003">Cell membrane</keyword>
<keyword evidence="16" id="KW-1185">Reference proteome</keyword>
<comment type="cofactor">
    <cofactor evidence="1">
        <name>heme b</name>
        <dbReference type="ChEBI" id="CHEBI:60344"/>
    </cofactor>
</comment>
<evidence type="ECO:0000256" key="8">
    <source>
        <dbReference type="ARBA" id="ARBA00022982"/>
    </source>
</evidence>
<evidence type="ECO:0000256" key="13">
    <source>
        <dbReference type="SAM" id="Phobius"/>
    </source>
</evidence>
<keyword evidence="9 13" id="KW-1133">Transmembrane helix</keyword>
<comment type="similarity">
    <text evidence="12">Belongs to the cytochrome b561 family.</text>
</comment>
<dbReference type="Proteomes" id="UP000537592">
    <property type="component" value="Unassembled WGS sequence"/>
</dbReference>
<evidence type="ECO:0000256" key="4">
    <source>
        <dbReference type="ARBA" id="ARBA00022475"/>
    </source>
</evidence>
<dbReference type="InterPro" id="IPR011577">
    <property type="entry name" value="Cyt_b561_bac/Ni-Hgenase"/>
</dbReference>
<keyword evidence="10" id="KW-0408">Iron</keyword>
<accession>A0A7W5Z693</accession>
<dbReference type="PANTHER" id="PTHR30529:SF1">
    <property type="entry name" value="CYTOCHROME B561 HOMOLOG 2"/>
    <property type="match status" value="1"/>
</dbReference>
<evidence type="ECO:0000256" key="10">
    <source>
        <dbReference type="ARBA" id="ARBA00023004"/>
    </source>
</evidence>
<dbReference type="EMBL" id="JACICC010000009">
    <property type="protein sequence ID" value="MBB3810940.1"/>
    <property type="molecule type" value="Genomic_DNA"/>
</dbReference>
<name>A0A7W5Z693_9HYPH</name>
<dbReference type="GO" id="GO:0022904">
    <property type="term" value="P:respiratory electron transport chain"/>
    <property type="evidence" value="ECO:0007669"/>
    <property type="project" value="InterPro"/>
</dbReference>
<evidence type="ECO:0000256" key="9">
    <source>
        <dbReference type="ARBA" id="ARBA00022989"/>
    </source>
</evidence>
<dbReference type="GO" id="GO:0020037">
    <property type="term" value="F:heme binding"/>
    <property type="evidence" value="ECO:0007669"/>
    <property type="project" value="TreeGrafter"/>
</dbReference>
<evidence type="ECO:0000256" key="11">
    <source>
        <dbReference type="ARBA" id="ARBA00023136"/>
    </source>
</evidence>
<dbReference type="GO" id="GO:0009055">
    <property type="term" value="F:electron transfer activity"/>
    <property type="evidence" value="ECO:0007669"/>
    <property type="project" value="InterPro"/>
</dbReference>
<keyword evidence="6 13" id="KW-0812">Transmembrane</keyword>
<proteinExistence type="inferred from homology"/>
<sequence>MSASRPIDYSSAQIALHWLIAALVLFQLIFGESMKEVIDAAEEGKAMSATDAALGNAHYWVGIAVLALVALRLALRIARGAPAPIGEGILTRVAAGTHHLFYVLLVLAPVTGLLGFYVGEPWGDLHEIFKPIFIILIVLHAAGALFHAFWLHDGTLRRMLVPQRS</sequence>